<dbReference type="Gene3D" id="3.40.1280.10">
    <property type="match status" value="1"/>
</dbReference>
<feature type="domain" description="tRNA/rRNA methyltransferase SpoU type" evidence="4">
    <location>
        <begin position="120"/>
        <end position="259"/>
    </location>
</feature>
<dbReference type="InterPro" id="IPR001537">
    <property type="entry name" value="SpoU_MeTrfase"/>
</dbReference>
<gene>
    <name evidence="6" type="ORF">FYJ85_15880</name>
</gene>
<dbReference type="InterPro" id="IPR029064">
    <property type="entry name" value="Ribosomal_eL30-like_sf"/>
</dbReference>
<keyword evidence="3 6" id="KW-0808">Transferase</keyword>
<keyword evidence="2 6" id="KW-0489">Methyltransferase</keyword>
<dbReference type="EMBL" id="VUNS01000020">
    <property type="protein sequence ID" value="MST98519.1"/>
    <property type="molecule type" value="Genomic_DNA"/>
</dbReference>
<evidence type="ECO:0000256" key="2">
    <source>
        <dbReference type="ARBA" id="ARBA00022603"/>
    </source>
</evidence>
<feature type="domain" description="MRM3-like substrate binding" evidence="5">
    <location>
        <begin position="11"/>
        <end position="101"/>
    </location>
</feature>
<dbReference type="Gene3D" id="3.30.1330.30">
    <property type="match status" value="1"/>
</dbReference>
<dbReference type="Pfam" id="PF22435">
    <property type="entry name" value="MRM3-like_sub_bind"/>
    <property type="match status" value="1"/>
</dbReference>
<evidence type="ECO:0000256" key="3">
    <source>
        <dbReference type="ARBA" id="ARBA00022679"/>
    </source>
</evidence>
<evidence type="ECO:0000313" key="6">
    <source>
        <dbReference type="EMBL" id="MST98519.1"/>
    </source>
</evidence>
<evidence type="ECO:0000259" key="5">
    <source>
        <dbReference type="Pfam" id="PF22435"/>
    </source>
</evidence>
<dbReference type="RefSeq" id="WP_106054099.1">
    <property type="nucleotide sequence ID" value="NZ_CALXOB010000051.1"/>
</dbReference>
<accession>A0A844G8A6</accession>
<dbReference type="InterPro" id="IPR029028">
    <property type="entry name" value="Alpha/beta_knot_MTases"/>
</dbReference>
<dbReference type="InterPro" id="IPR053888">
    <property type="entry name" value="MRM3-like_sub_bind"/>
</dbReference>
<dbReference type="GO" id="GO:0008173">
    <property type="term" value="F:RNA methyltransferase activity"/>
    <property type="evidence" value="ECO:0007669"/>
    <property type="project" value="InterPro"/>
</dbReference>
<dbReference type="InterPro" id="IPR029026">
    <property type="entry name" value="tRNA_m1G_MTases_N"/>
</dbReference>
<dbReference type="PANTHER" id="PTHR43191:SF2">
    <property type="entry name" value="RRNA METHYLTRANSFERASE 3, MITOCHONDRIAL"/>
    <property type="match status" value="1"/>
</dbReference>
<sequence>MEFVKITSAQNDAVKHVIKLRDRRPREKEQLTVLEGYRELTRAREYGMELLECFFSPSHFLGENEFPLLETLASEGVRVVEVAPQLLEKMAYRERPEGLIAVAKMKRHTLADLPVVENGLYLVAEAVEKPGNLGSILRSADAAGVDGLIICNKCTDLYNPNVIRASTGALFSVPLAEAENQEAYDWLKSHGIKTLAATPHTENLYTDVDMTQAVAIVVGTEQTGLTELWMEHSDLPVRIPMLGKIDSLNVATATTILLYEAARQRNWK</sequence>
<evidence type="ECO:0000259" key="4">
    <source>
        <dbReference type="Pfam" id="PF00588"/>
    </source>
</evidence>
<dbReference type="PANTHER" id="PTHR43191">
    <property type="entry name" value="RRNA METHYLTRANSFERASE 3"/>
    <property type="match status" value="1"/>
</dbReference>
<protein>
    <submittedName>
        <fullName evidence="6">RNA methyltransferase</fullName>
    </submittedName>
</protein>
<organism evidence="6 7">
    <name type="scientific">Victivallis lenta</name>
    <dbReference type="NCBI Taxonomy" id="2606640"/>
    <lineage>
        <taxon>Bacteria</taxon>
        <taxon>Pseudomonadati</taxon>
        <taxon>Lentisphaerota</taxon>
        <taxon>Lentisphaeria</taxon>
        <taxon>Victivallales</taxon>
        <taxon>Victivallaceae</taxon>
        <taxon>Victivallis</taxon>
    </lineage>
</organism>
<comment type="similarity">
    <text evidence="1">Belongs to the class IV-like SAM-binding methyltransferase superfamily. RNA methyltransferase TrmH family.</text>
</comment>
<dbReference type="InterPro" id="IPR051259">
    <property type="entry name" value="rRNA_Methyltransferase"/>
</dbReference>
<name>A0A844G8A6_9BACT</name>
<dbReference type="Pfam" id="PF00588">
    <property type="entry name" value="SpoU_methylase"/>
    <property type="match status" value="1"/>
</dbReference>
<dbReference type="SUPFAM" id="SSF55315">
    <property type="entry name" value="L30e-like"/>
    <property type="match status" value="1"/>
</dbReference>
<reference evidence="6 7" key="1">
    <citation type="submission" date="2019-08" db="EMBL/GenBank/DDBJ databases">
        <title>In-depth cultivation of the pig gut microbiome towards novel bacterial diversity and tailored functional studies.</title>
        <authorList>
            <person name="Wylensek D."/>
            <person name="Hitch T.C.A."/>
            <person name="Clavel T."/>
        </authorList>
    </citation>
    <scope>NUCLEOTIDE SEQUENCE [LARGE SCALE GENOMIC DNA]</scope>
    <source>
        <strain evidence="6 7">BBE-744-WT-12</strain>
    </source>
</reference>
<dbReference type="CDD" id="cd18104">
    <property type="entry name" value="SpoU-like_RNA-MTase"/>
    <property type="match status" value="1"/>
</dbReference>
<evidence type="ECO:0000256" key="1">
    <source>
        <dbReference type="ARBA" id="ARBA00007228"/>
    </source>
</evidence>
<proteinExistence type="inferred from homology"/>
<dbReference type="AlphaFoldDB" id="A0A844G8A6"/>
<dbReference type="GO" id="GO:0003723">
    <property type="term" value="F:RNA binding"/>
    <property type="evidence" value="ECO:0007669"/>
    <property type="project" value="InterPro"/>
</dbReference>
<dbReference type="GO" id="GO:0032259">
    <property type="term" value="P:methylation"/>
    <property type="evidence" value="ECO:0007669"/>
    <property type="project" value="UniProtKB-KW"/>
</dbReference>
<dbReference type="SUPFAM" id="SSF75217">
    <property type="entry name" value="alpha/beta knot"/>
    <property type="match status" value="1"/>
</dbReference>
<keyword evidence="7" id="KW-1185">Reference proteome</keyword>
<evidence type="ECO:0000313" key="7">
    <source>
        <dbReference type="Proteomes" id="UP000435649"/>
    </source>
</evidence>
<dbReference type="Proteomes" id="UP000435649">
    <property type="component" value="Unassembled WGS sequence"/>
</dbReference>
<comment type="caution">
    <text evidence="6">The sequence shown here is derived from an EMBL/GenBank/DDBJ whole genome shotgun (WGS) entry which is preliminary data.</text>
</comment>
<dbReference type="GO" id="GO:0006396">
    <property type="term" value="P:RNA processing"/>
    <property type="evidence" value="ECO:0007669"/>
    <property type="project" value="InterPro"/>
</dbReference>